<evidence type="ECO:0000256" key="3">
    <source>
        <dbReference type="ARBA" id="ARBA00022795"/>
    </source>
</evidence>
<keyword evidence="7" id="KW-1185">Reference proteome</keyword>
<evidence type="ECO:0000256" key="4">
    <source>
        <dbReference type="SAM" id="MobiDB-lite"/>
    </source>
</evidence>
<dbReference type="Gene3D" id="3.30.750.140">
    <property type="match status" value="1"/>
</dbReference>
<dbReference type="InterPro" id="IPR052563">
    <property type="entry name" value="FliK"/>
</dbReference>
<dbReference type="InterPro" id="IPR038610">
    <property type="entry name" value="FliK-like_C_sf"/>
</dbReference>
<feature type="compositionally biased region" description="Low complexity" evidence="4">
    <location>
        <begin position="7"/>
        <end position="34"/>
    </location>
</feature>
<dbReference type="EMBL" id="SMLK01000001">
    <property type="protein sequence ID" value="TFZ08341.1"/>
    <property type="molecule type" value="Genomic_DNA"/>
</dbReference>
<keyword evidence="6" id="KW-0966">Cell projection</keyword>
<feature type="region of interest" description="Disordered" evidence="4">
    <location>
        <begin position="1"/>
        <end position="34"/>
    </location>
</feature>
<dbReference type="OrthoDB" id="8596319at2"/>
<proteinExistence type="inferred from homology"/>
<evidence type="ECO:0000313" key="6">
    <source>
        <dbReference type="EMBL" id="TFZ08341.1"/>
    </source>
</evidence>
<keyword evidence="6" id="KW-0969">Cilium</keyword>
<dbReference type="RefSeq" id="WP_135248277.1">
    <property type="nucleotide sequence ID" value="NZ_SMLK01000001.1"/>
</dbReference>
<sequence>MTTVTTPAPAAAQAKPAAGHHAAAGKSAPSAPASPADAFAELLAAMADDAGADTGAGLSADAGDAATQGDAATTKLGADAAAMAAAAPLPTAPTSPNAWIAAMLPATVAKADARVATAASQDGGKAEAVGAGPTASRGPRDLAQAFKADDKPGAQPAAGAPAAPHPHASLLAAAASEKAGEQPREDTSAIANLTATPALPHAHAAEAANTVRLPADSPVKAEVHQAALPSHPLDAAFAGDIAAEVKLMADGGLKQAELRLNPAELGPVHIKLELQATTADVQFTAAHATTREGLSQALPQLRELLAGQGLQLGHAGVGAGTGQGSDSSAWQAQREAARAVQRNAGAGGADESTAAPAIVTRRLQAGRGLLDLYA</sequence>
<accession>A0A4Z0CAH2</accession>
<keyword evidence="6" id="KW-0282">Flagellum</keyword>
<dbReference type="CDD" id="cd17470">
    <property type="entry name" value="T3SS_Flik_C"/>
    <property type="match status" value="1"/>
</dbReference>
<keyword evidence="3" id="KW-1005">Bacterial flagellum biogenesis</keyword>
<dbReference type="Proteomes" id="UP000297839">
    <property type="component" value="Unassembled WGS sequence"/>
</dbReference>
<comment type="similarity">
    <text evidence="2">Belongs to the FliK family.</text>
</comment>
<dbReference type="InterPro" id="IPR001635">
    <property type="entry name" value="Flag_hook_Flik"/>
</dbReference>
<dbReference type="AlphaFoldDB" id="A0A4Z0CAH2"/>
<feature type="domain" description="Flagellar hook-length control protein-like C-terminal" evidence="5">
    <location>
        <begin position="245"/>
        <end position="324"/>
    </location>
</feature>
<feature type="compositionally biased region" description="Low complexity" evidence="4">
    <location>
        <begin position="329"/>
        <end position="344"/>
    </location>
</feature>
<dbReference type="InterPro" id="IPR021136">
    <property type="entry name" value="Flagellar_hook_control-like_C"/>
</dbReference>
<dbReference type="PANTHER" id="PTHR37533:SF2">
    <property type="entry name" value="FLAGELLAR HOOK-LENGTH CONTROL PROTEIN"/>
    <property type="match status" value="1"/>
</dbReference>
<feature type="region of interest" description="Disordered" evidence="4">
    <location>
        <begin position="318"/>
        <end position="352"/>
    </location>
</feature>
<gene>
    <name evidence="6" type="ORF">EZ216_04075</name>
</gene>
<name>A0A4Z0CAH2_9BURK</name>
<feature type="region of interest" description="Disordered" evidence="4">
    <location>
        <begin position="119"/>
        <end position="139"/>
    </location>
</feature>
<evidence type="ECO:0000259" key="5">
    <source>
        <dbReference type="Pfam" id="PF02120"/>
    </source>
</evidence>
<comment type="caution">
    <text evidence="6">The sequence shown here is derived from an EMBL/GenBank/DDBJ whole genome shotgun (WGS) entry which is preliminary data.</text>
</comment>
<comment type="function">
    <text evidence="1">Controls the length of the flagellar hook.</text>
</comment>
<reference evidence="6 7" key="1">
    <citation type="submission" date="2019-03" db="EMBL/GenBank/DDBJ databases">
        <title>Ramlibacter sp. 18x22-1, whole genome shotgun sequence.</title>
        <authorList>
            <person name="Zhang X."/>
            <person name="Feng G."/>
            <person name="Zhu H."/>
        </authorList>
    </citation>
    <scope>NUCLEOTIDE SEQUENCE [LARGE SCALE GENOMIC DNA]</scope>
    <source>
        <strain evidence="6 7">18x22-1</strain>
    </source>
</reference>
<evidence type="ECO:0000256" key="2">
    <source>
        <dbReference type="ARBA" id="ARBA00009149"/>
    </source>
</evidence>
<protein>
    <submittedName>
        <fullName evidence="6">Flagellar hook-length control protein FliK</fullName>
    </submittedName>
</protein>
<dbReference type="PANTHER" id="PTHR37533">
    <property type="entry name" value="FLAGELLAR HOOK-LENGTH CONTROL PROTEIN"/>
    <property type="match status" value="1"/>
</dbReference>
<evidence type="ECO:0000256" key="1">
    <source>
        <dbReference type="ARBA" id="ARBA00003944"/>
    </source>
</evidence>
<organism evidence="6 7">
    <name type="scientific">Ramlibacter humi</name>
    <dbReference type="NCBI Taxonomy" id="2530451"/>
    <lineage>
        <taxon>Bacteria</taxon>
        <taxon>Pseudomonadati</taxon>
        <taxon>Pseudomonadota</taxon>
        <taxon>Betaproteobacteria</taxon>
        <taxon>Burkholderiales</taxon>
        <taxon>Comamonadaceae</taxon>
        <taxon>Ramlibacter</taxon>
    </lineage>
</organism>
<dbReference type="PRINTS" id="PR01007">
    <property type="entry name" value="FLGHOOKFLIK"/>
</dbReference>
<evidence type="ECO:0000313" key="7">
    <source>
        <dbReference type="Proteomes" id="UP000297839"/>
    </source>
</evidence>
<dbReference type="GO" id="GO:0009424">
    <property type="term" value="C:bacterial-type flagellum hook"/>
    <property type="evidence" value="ECO:0007669"/>
    <property type="project" value="InterPro"/>
</dbReference>
<dbReference type="GO" id="GO:0044780">
    <property type="term" value="P:bacterial-type flagellum assembly"/>
    <property type="evidence" value="ECO:0007669"/>
    <property type="project" value="InterPro"/>
</dbReference>
<dbReference type="Pfam" id="PF02120">
    <property type="entry name" value="Flg_hook"/>
    <property type="match status" value="1"/>
</dbReference>